<dbReference type="InterPro" id="IPR015002">
    <property type="entry name" value="T6SS_Tdi1_C"/>
</dbReference>
<dbReference type="Pfam" id="PF08887">
    <property type="entry name" value="GAD-like"/>
    <property type="match status" value="1"/>
</dbReference>
<evidence type="ECO:0000259" key="2">
    <source>
        <dbReference type="Pfam" id="PF08906"/>
    </source>
</evidence>
<dbReference type="EMBL" id="JACIJM010000016">
    <property type="protein sequence ID" value="MBB5723882.1"/>
    <property type="molecule type" value="Genomic_DNA"/>
</dbReference>
<evidence type="ECO:0000313" key="4">
    <source>
        <dbReference type="Proteomes" id="UP000535415"/>
    </source>
</evidence>
<dbReference type="RefSeq" id="WP_183530997.1">
    <property type="nucleotide sequence ID" value="NZ_JACIJM010000016.1"/>
</dbReference>
<reference evidence="3 4" key="1">
    <citation type="submission" date="2020-08" db="EMBL/GenBank/DDBJ databases">
        <title>Genomic Encyclopedia of Type Strains, Phase IV (KMG-IV): sequencing the most valuable type-strain genomes for metagenomic binning, comparative biology and taxonomic classification.</title>
        <authorList>
            <person name="Goeker M."/>
        </authorList>
    </citation>
    <scope>NUCLEOTIDE SEQUENCE [LARGE SCALE GENOMIC DNA]</scope>
    <source>
        <strain evidence="3 4">DSM 101064</strain>
    </source>
</reference>
<comment type="caution">
    <text evidence="3">The sequence shown here is derived from an EMBL/GenBank/DDBJ whole genome shotgun (WGS) entry which is preliminary data.</text>
</comment>
<dbReference type="Pfam" id="PF08906">
    <property type="entry name" value="T6SS_Tdi1_C"/>
    <property type="match status" value="1"/>
</dbReference>
<feature type="domain" description="T6SS immunity protein Tdi1 C-terminal" evidence="2">
    <location>
        <begin position="147"/>
        <end position="213"/>
    </location>
</feature>
<proteinExistence type="predicted"/>
<dbReference type="Proteomes" id="UP000535415">
    <property type="component" value="Unassembled WGS sequence"/>
</dbReference>
<name>A0A7W9BNQ5_9RHOB</name>
<accession>A0A7W9BNQ5</accession>
<feature type="domain" description="GAD-related" evidence="1">
    <location>
        <begin position="5"/>
        <end position="103"/>
    </location>
</feature>
<sequence>MDENFQFIADELGDAHARNPFSPSELTYLNKRLPERLFEFMEHSGHACYLDGGVTICPASAFAPILALVFKGDPDLDHRDCTVVSYTAFGNLHVWSKKHGNIVIYLAEGQLTSVALAPTEFAPGIVPQRQGTPDPNIVASGAVVFEPEELDFLDYRGSEMLQSCIAAHGALELGDCFGFFPALGLVGADSPTRRVENVKKVKALEHFALLAQLQPFYLTKLDRSGIKRVREIG</sequence>
<protein>
    <recommendedName>
        <fullName evidence="5">DUF1851 domain-containing protein</fullName>
    </recommendedName>
</protein>
<evidence type="ECO:0000259" key="1">
    <source>
        <dbReference type="Pfam" id="PF08887"/>
    </source>
</evidence>
<dbReference type="InterPro" id="IPR014983">
    <property type="entry name" value="GAD-rel"/>
</dbReference>
<gene>
    <name evidence="3" type="ORF">FHS72_003529</name>
</gene>
<evidence type="ECO:0000313" key="3">
    <source>
        <dbReference type="EMBL" id="MBB5723882.1"/>
    </source>
</evidence>
<keyword evidence="4" id="KW-1185">Reference proteome</keyword>
<evidence type="ECO:0008006" key="5">
    <source>
        <dbReference type="Google" id="ProtNLM"/>
    </source>
</evidence>
<organism evidence="3 4">
    <name type="scientific">Yoonia ponticola</name>
    <dbReference type="NCBI Taxonomy" id="1524255"/>
    <lineage>
        <taxon>Bacteria</taxon>
        <taxon>Pseudomonadati</taxon>
        <taxon>Pseudomonadota</taxon>
        <taxon>Alphaproteobacteria</taxon>
        <taxon>Rhodobacterales</taxon>
        <taxon>Paracoccaceae</taxon>
        <taxon>Yoonia</taxon>
    </lineage>
</organism>
<dbReference type="AlphaFoldDB" id="A0A7W9BNQ5"/>